<dbReference type="Gene3D" id="3.40.50.300">
    <property type="entry name" value="P-loop containing nucleotide triphosphate hydrolases"/>
    <property type="match status" value="1"/>
</dbReference>
<protein>
    <submittedName>
        <fullName evidence="9">Hydrogenase nickel incorporation protein HypB</fullName>
    </submittedName>
</protein>
<evidence type="ECO:0000256" key="5">
    <source>
        <dbReference type="ARBA" id="ARBA00022801"/>
    </source>
</evidence>
<keyword evidence="3" id="KW-0479">Metal-binding</keyword>
<feature type="domain" description="CobW/HypB/UreG nucleotide-binding" evidence="8">
    <location>
        <begin position="28"/>
        <end position="186"/>
    </location>
</feature>
<evidence type="ECO:0000259" key="8">
    <source>
        <dbReference type="Pfam" id="PF02492"/>
    </source>
</evidence>
<proteinExistence type="inferred from homology"/>
<gene>
    <name evidence="9" type="ORF">XD66_0288</name>
</gene>
<name>A0A101FH81_9THEO</name>
<dbReference type="InterPro" id="IPR027417">
    <property type="entry name" value="P-loop_NTPase"/>
</dbReference>
<dbReference type="Pfam" id="PF02492">
    <property type="entry name" value="cobW"/>
    <property type="match status" value="1"/>
</dbReference>
<dbReference type="Proteomes" id="UP000053326">
    <property type="component" value="Unassembled WGS sequence"/>
</dbReference>
<accession>A0A101FH81</accession>
<dbReference type="GO" id="GO:0016151">
    <property type="term" value="F:nickel cation binding"/>
    <property type="evidence" value="ECO:0007669"/>
    <property type="project" value="InterPro"/>
</dbReference>
<dbReference type="EMBL" id="LGFO01000019">
    <property type="protein sequence ID" value="KUK37003.1"/>
    <property type="molecule type" value="Genomic_DNA"/>
</dbReference>
<evidence type="ECO:0000256" key="1">
    <source>
        <dbReference type="ARBA" id="ARBA00006211"/>
    </source>
</evidence>
<dbReference type="NCBIfam" id="TIGR00073">
    <property type="entry name" value="hypB"/>
    <property type="match status" value="1"/>
</dbReference>
<comment type="similarity">
    <text evidence="1">Belongs to the SIMIBI class G3E GTPase family. HypB/HupM subfamily.</text>
</comment>
<dbReference type="PANTHER" id="PTHR30134">
    <property type="entry name" value="HYDROGENASE PROTEIN ASSEMBLY PROTEIN, NICKEL CHAPERONE"/>
    <property type="match status" value="1"/>
</dbReference>
<comment type="caution">
    <text evidence="9">The sequence shown here is derived from an EMBL/GenBank/DDBJ whole genome shotgun (WGS) entry which is preliminary data.</text>
</comment>
<keyword evidence="6" id="KW-0862">Zinc</keyword>
<organism evidence="9 10">
    <name type="scientific">Thermacetogenium phaeum</name>
    <dbReference type="NCBI Taxonomy" id="85874"/>
    <lineage>
        <taxon>Bacteria</taxon>
        <taxon>Bacillati</taxon>
        <taxon>Bacillota</taxon>
        <taxon>Clostridia</taxon>
        <taxon>Thermoanaerobacterales</taxon>
        <taxon>Thermoanaerobacteraceae</taxon>
        <taxon>Thermacetogenium</taxon>
    </lineage>
</organism>
<reference evidence="10" key="1">
    <citation type="journal article" date="2015" name="MBio">
        <title>Genome-Resolved Metagenomic Analysis Reveals Roles for Candidate Phyla and Other Microbial Community Members in Biogeochemical Transformations in Oil Reservoirs.</title>
        <authorList>
            <person name="Hu P."/>
            <person name="Tom L."/>
            <person name="Singh A."/>
            <person name="Thomas B.C."/>
            <person name="Baker B.J."/>
            <person name="Piceno Y.M."/>
            <person name="Andersen G.L."/>
            <person name="Banfield J.F."/>
        </authorList>
    </citation>
    <scope>NUCLEOTIDE SEQUENCE [LARGE SCALE GENOMIC DNA]</scope>
</reference>
<evidence type="ECO:0000256" key="3">
    <source>
        <dbReference type="ARBA" id="ARBA00022723"/>
    </source>
</evidence>
<evidence type="ECO:0000256" key="7">
    <source>
        <dbReference type="ARBA" id="ARBA00023134"/>
    </source>
</evidence>
<dbReference type="PANTHER" id="PTHR30134:SF2">
    <property type="entry name" value="HYDROGENASE MATURATION FACTOR HYPB"/>
    <property type="match status" value="1"/>
</dbReference>
<dbReference type="GO" id="GO:0051604">
    <property type="term" value="P:protein maturation"/>
    <property type="evidence" value="ECO:0007669"/>
    <property type="project" value="InterPro"/>
</dbReference>
<evidence type="ECO:0000256" key="4">
    <source>
        <dbReference type="ARBA" id="ARBA00022741"/>
    </source>
</evidence>
<keyword evidence="7" id="KW-0342">GTP-binding</keyword>
<evidence type="ECO:0000256" key="2">
    <source>
        <dbReference type="ARBA" id="ARBA00022596"/>
    </source>
</evidence>
<dbReference type="CDD" id="cd05390">
    <property type="entry name" value="HypB"/>
    <property type="match status" value="1"/>
</dbReference>
<dbReference type="GO" id="GO:0008270">
    <property type="term" value="F:zinc ion binding"/>
    <property type="evidence" value="ECO:0007669"/>
    <property type="project" value="TreeGrafter"/>
</dbReference>
<dbReference type="GO" id="GO:0005525">
    <property type="term" value="F:GTP binding"/>
    <property type="evidence" value="ECO:0007669"/>
    <property type="project" value="UniProtKB-KW"/>
</dbReference>
<dbReference type="AlphaFoldDB" id="A0A101FH81"/>
<keyword evidence="5" id="KW-0378">Hydrolase</keyword>
<dbReference type="InterPro" id="IPR004392">
    <property type="entry name" value="Hyd_mat_HypB"/>
</dbReference>
<evidence type="ECO:0000313" key="9">
    <source>
        <dbReference type="EMBL" id="KUK37003.1"/>
    </source>
</evidence>
<keyword evidence="2" id="KW-0533">Nickel</keyword>
<dbReference type="SUPFAM" id="SSF52540">
    <property type="entry name" value="P-loop containing nucleoside triphosphate hydrolases"/>
    <property type="match status" value="1"/>
</dbReference>
<sequence>MAAPVLQQNDEVAAENRKVFLQKGVFVLNLMSSPGSGKTSVLERTIEGLSGRLKLGVVEGDIYTTRDAERIEKYGIPVVQINTAGACHLDARMVKPTLEDFDLKEIDLLIVENVGNLVCPAEFDLGEDARAAVLSVTEGNDKPVKYPLVFRESRAVLINKIDLLPYTDCDVDQLEKDLKQINPELMLFRVSARSGEGFEPWLSWLENQVREKQAQKR</sequence>
<evidence type="ECO:0000313" key="10">
    <source>
        <dbReference type="Proteomes" id="UP000053326"/>
    </source>
</evidence>
<dbReference type="InterPro" id="IPR003495">
    <property type="entry name" value="CobW/HypB/UreG_nucleotide-bd"/>
</dbReference>
<dbReference type="PIRSF" id="PIRSF005624">
    <property type="entry name" value="Ni-bind_GTPase"/>
    <property type="match status" value="1"/>
</dbReference>
<keyword evidence="4" id="KW-0547">Nucleotide-binding</keyword>
<dbReference type="GO" id="GO:0003924">
    <property type="term" value="F:GTPase activity"/>
    <property type="evidence" value="ECO:0007669"/>
    <property type="project" value="InterPro"/>
</dbReference>
<dbReference type="PATRIC" id="fig|85874.4.peg.1418"/>
<evidence type="ECO:0000256" key="6">
    <source>
        <dbReference type="ARBA" id="ARBA00022833"/>
    </source>
</evidence>